<evidence type="ECO:0000313" key="1">
    <source>
        <dbReference type="EMBL" id="KAJ8120266.1"/>
    </source>
</evidence>
<comment type="caution">
    <text evidence="1">The sequence shown here is derived from an EMBL/GenBank/DDBJ whole genome shotgun (WGS) entry which is preliminary data.</text>
</comment>
<organism evidence="1 2">
    <name type="scientific">Lasiodiplodia mahajangana</name>
    <dbReference type="NCBI Taxonomy" id="1108764"/>
    <lineage>
        <taxon>Eukaryota</taxon>
        <taxon>Fungi</taxon>
        <taxon>Dikarya</taxon>
        <taxon>Ascomycota</taxon>
        <taxon>Pezizomycotina</taxon>
        <taxon>Dothideomycetes</taxon>
        <taxon>Dothideomycetes incertae sedis</taxon>
        <taxon>Botryosphaeriales</taxon>
        <taxon>Botryosphaeriaceae</taxon>
        <taxon>Lasiodiplodia</taxon>
    </lineage>
</organism>
<evidence type="ECO:0000313" key="2">
    <source>
        <dbReference type="Proteomes" id="UP001153332"/>
    </source>
</evidence>
<accession>A0ACC2IYK0</accession>
<protein>
    <submittedName>
        <fullName evidence="1">Uncharacterized protein</fullName>
    </submittedName>
</protein>
<sequence>MTSLPWWSILADFFVLNITTPSCNISNVIVGEGPDHNIYHQKNATQAYQGYFGDYICDPSIDYSFYELPDPSNATAEHRVVMTMADLRFPPYDAYSAGPRYIYIHELTVAVCKAGYTVNDYDVTYMDGIDGQSKSWIANKVSTSFPSEISGFSSVQLGAAVQSSLDQVYLGTGGQDWVLSEQVPSFYQILSAMNGNITIGNFMDPGNLIGNATEAFKGIAAELIYKHMMKPANNTVSGSLLYQQDRLWVRALSVGFMAAAFVLLAGLTIVVLIFRPWNVVPSDPGSIGATALILAESTELRDLLLGLGAARSRQIGQKLSAYSFSSVIVSGFPTTFTVVPTEHGKPIERQDTPRDSPSQSEHWWVPSSVRWWFQLTAIVMPLILIAVLEVIQRLSDQHNGFVGLGANGFTTTHAFATYIPAVVAFSVASMFASIQLAICILAPWLALHRGSAPASRSLFLNLTNRLAPHRMFLAFKNGNVGEVLLMTATFLAAWLPILVSGLYITVAATESQSVALAQSDVFDFKLNNLFYEDSLAGTVAGLIAFDDLPYPRWTYGDLAFNTLETTNAPQNIMSGSEVPFTARLQATRPSLNCSVVPRDSMMTTWDAKQTEQKSIPDDKVALNITYVVPWGCANRMGNITHVPWFQGFVLPKDGSSVYFGDASILSVSRPY</sequence>
<keyword evidence="2" id="KW-1185">Reference proteome</keyword>
<name>A0ACC2IYK0_9PEZI</name>
<gene>
    <name evidence="1" type="ORF">O1611_g10410</name>
</gene>
<proteinExistence type="predicted"/>
<dbReference type="EMBL" id="JAPUUL010004147">
    <property type="protein sequence ID" value="KAJ8120266.1"/>
    <property type="molecule type" value="Genomic_DNA"/>
</dbReference>
<reference evidence="1" key="1">
    <citation type="submission" date="2022-12" db="EMBL/GenBank/DDBJ databases">
        <title>Genome Sequence of Lasiodiplodia mahajangana.</title>
        <authorList>
            <person name="Buettner E."/>
        </authorList>
    </citation>
    <scope>NUCLEOTIDE SEQUENCE</scope>
    <source>
        <strain evidence="1">VT137</strain>
    </source>
</reference>
<dbReference type="Proteomes" id="UP001153332">
    <property type="component" value="Unassembled WGS sequence"/>
</dbReference>